<evidence type="ECO:0000313" key="9">
    <source>
        <dbReference type="EMBL" id="CAH0474115.1"/>
    </source>
</evidence>
<keyword evidence="7 8" id="KW-0413">Isomerase</keyword>
<dbReference type="EC" id="5.3.1.1" evidence="8"/>
<dbReference type="InterPro" id="IPR000652">
    <property type="entry name" value="Triosephosphate_isomerase"/>
</dbReference>
<dbReference type="Proteomes" id="UP001158986">
    <property type="component" value="Unassembled WGS sequence"/>
</dbReference>
<dbReference type="AlphaFoldDB" id="A0AAU9KMB8"/>
<evidence type="ECO:0000313" key="12">
    <source>
        <dbReference type="Proteomes" id="UP001160483"/>
    </source>
</evidence>
<gene>
    <name evidence="10" type="ORF">PBS001_LOCUS5147</name>
    <name evidence="9" type="ORF">PBS003_LOCUS983</name>
</gene>
<evidence type="ECO:0000256" key="6">
    <source>
        <dbReference type="ARBA" id="ARBA00023152"/>
    </source>
</evidence>
<comment type="similarity">
    <text evidence="3 8">Belongs to the triosephosphate isomerase family.</text>
</comment>
<accession>A0AAU9KMB8</accession>
<evidence type="ECO:0000256" key="5">
    <source>
        <dbReference type="ARBA" id="ARBA00022432"/>
    </source>
</evidence>
<dbReference type="GO" id="GO:0004807">
    <property type="term" value="F:triose-phosphate isomerase activity"/>
    <property type="evidence" value="ECO:0007669"/>
    <property type="project" value="UniProtKB-EC"/>
</dbReference>
<sequence>MVRSYFIGGNWKCNGTLKSIQDLCTLLNKIEINQKTLEVIIAPSSLHLFYVKSLLQNHDIAICAQNVSLTGIGAYTGEIAAEQLVDMGLNWTITGHSERRAYYHETDEIVAQKTKRALDGGLHVIFCIGESLEERQANETMNVLIRQLQAVCDIISQENWAHLVIAYEPVWAIGTGVVATPAQAQEVHQDLRAWIAQHVSRNVADRVRIIYGGSVKGENCHELIALDDVDGFLVGGAALKPEFKNIIQCALK</sequence>
<protein>
    <recommendedName>
        <fullName evidence="8">Triosephosphate isomerase</fullName>
        <ecNumber evidence="8">5.3.1.1</ecNumber>
    </recommendedName>
</protein>
<evidence type="ECO:0000256" key="1">
    <source>
        <dbReference type="ARBA" id="ARBA00004680"/>
    </source>
</evidence>
<comment type="pathway">
    <text evidence="2 8">Carbohydrate biosynthesis; gluconeogenesis.</text>
</comment>
<dbReference type="Gene3D" id="3.20.20.70">
    <property type="entry name" value="Aldolase class I"/>
    <property type="match status" value="1"/>
</dbReference>
<dbReference type="GO" id="GO:0006096">
    <property type="term" value="P:glycolytic process"/>
    <property type="evidence" value="ECO:0007669"/>
    <property type="project" value="UniProtKB-KW"/>
</dbReference>
<dbReference type="SUPFAM" id="SSF51351">
    <property type="entry name" value="Triosephosphate isomerase (TIM)"/>
    <property type="match status" value="1"/>
</dbReference>
<name>A0AAU9KMB8_9STRA</name>
<dbReference type="PROSITE" id="PS51440">
    <property type="entry name" value="TIM_2"/>
    <property type="match status" value="1"/>
</dbReference>
<dbReference type="EMBL" id="CAKLCB010000264">
    <property type="protein sequence ID" value="CAH0518582.1"/>
    <property type="molecule type" value="Genomic_DNA"/>
</dbReference>
<dbReference type="GO" id="GO:0006094">
    <property type="term" value="P:gluconeogenesis"/>
    <property type="evidence" value="ECO:0007669"/>
    <property type="project" value="UniProtKB-KW"/>
</dbReference>
<keyword evidence="11" id="KW-1185">Reference proteome</keyword>
<evidence type="ECO:0000256" key="3">
    <source>
        <dbReference type="ARBA" id="ARBA00007422"/>
    </source>
</evidence>
<dbReference type="HAMAP" id="MF_00147_B">
    <property type="entry name" value="TIM_B"/>
    <property type="match status" value="1"/>
</dbReference>
<evidence type="ECO:0000313" key="10">
    <source>
        <dbReference type="EMBL" id="CAH0518582.1"/>
    </source>
</evidence>
<comment type="subunit">
    <text evidence="4">Homodimer.</text>
</comment>
<comment type="pathway">
    <text evidence="1 8">Carbohydrate degradation; glycolysis; D-glyceraldehyde 3-phosphate from glycerone phosphate: step 1/1.</text>
</comment>
<evidence type="ECO:0000313" key="11">
    <source>
        <dbReference type="Proteomes" id="UP001158986"/>
    </source>
</evidence>
<dbReference type="PROSITE" id="PS00171">
    <property type="entry name" value="TIM_1"/>
    <property type="match status" value="1"/>
</dbReference>
<dbReference type="Pfam" id="PF00121">
    <property type="entry name" value="TIM"/>
    <property type="match status" value="1"/>
</dbReference>
<proteinExistence type="inferred from homology"/>
<dbReference type="GO" id="GO:0019563">
    <property type="term" value="P:glycerol catabolic process"/>
    <property type="evidence" value="ECO:0007669"/>
    <property type="project" value="TreeGrafter"/>
</dbReference>
<evidence type="ECO:0000256" key="2">
    <source>
        <dbReference type="ARBA" id="ARBA00004742"/>
    </source>
</evidence>
<dbReference type="PANTHER" id="PTHR21139">
    <property type="entry name" value="TRIOSEPHOSPHATE ISOMERASE"/>
    <property type="match status" value="1"/>
</dbReference>
<dbReference type="Proteomes" id="UP001160483">
    <property type="component" value="Unassembled WGS sequence"/>
</dbReference>
<reference evidence="9 11" key="1">
    <citation type="submission" date="2021-11" db="EMBL/GenBank/DDBJ databases">
        <authorList>
            <person name="Islam A."/>
            <person name="Islam S."/>
            <person name="Flora M.S."/>
            <person name="Rahman M."/>
            <person name="Ziaur R.M."/>
            <person name="Epstein J.H."/>
            <person name="Hassan M."/>
            <person name="Klassen M."/>
            <person name="Woodard K."/>
            <person name="Webb A."/>
            <person name="Webby R.J."/>
            <person name="El Zowalaty M.E."/>
        </authorList>
    </citation>
    <scope>NUCLEOTIDE SEQUENCE</scope>
    <source>
        <strain evidence="10">Pbs1</strain>
        <strain evidence="9">Pbs3</strain>
    </source>
</reference>
<evidence type="ECO:0000256" key="7">
    <source>
        <dbReference type="ARBA" id="ARBA00023235"/>
    </source>
</evidence>
<keyword evidence="5 8" id="KW-0312">Gluconeogenesis</keyword>
<organism evidence="9 12">
    <name type="scientific">Peronospora belbahrii</name>
    <dbReference type="NCBI Taxonomy" id="622444"/>
    <lineage>
        <taxon>Eukaryota</taxon>
        <taxon>Sar</taxon>
        <taxon>Stramenopiles</taxon>
        <taxon>Oomycota</taxon>
        <taxon>Peronosporomycetes</taxon>
        <taxon>Peronosporales</taxon>
        <taxon>Peronosporaceae</taxon>
        <taxon>Peronospora</taxon>
    </lineage>
</organism>
<dbReference type="InterPro" id="IPR035990">
    <property type="entry name" value="TIM_sf"/>
</dbReference>
<dbReference type="PANTHER" id="PTHR21139:SF2">
    <property type="entry name" value="TRIOSEPHOSPHATE ISOMERASE"/>
    <property type="match status" value="1"/>
</dbReference>
<dbReference type="CDD" id="cd00311">
    <property type="entry name" value="TIM"/>
    <property type="match status" value="1"/>
</dbReference>
<dbReference type="EMBL" id="CAKKTJ010000095">
    <property type="protein sequence ID" value="CAH0474115.1"/>
    <property type="molecule type" value="Genomic_DNA"/>
</dbReference>
<dbReference type="NCBIfam" id="TIGR00419">
    <property type="entry name" value="tim"/>
    <property type="match status" value="1"/>
</dbReference>
<keyword evidence="6 8" id="KW-0324">Glycolysis</keyword>
<dbReference type="InterPro" id="IPR022896">
    <property type="entry name" value="TrioseP_Isoase_bac/euk"/>
</dbReference>
<comment type="catalytic activity">
    <reaction evidence="8">
        <text>D-glyceraldehyde 3-phosphate = dihydroxyacetone phosphate</text>
        <dbReference type="Rhea" id="RHEA:18585"/>
        <dbReference type="ChEBI" id="CHEBI:57642"/>
        <dbReference type="ChEBI" id="CHEBI:59776"/>
        <dbReference type="EC" id="5.3.1.1"/>
    </reaction>
</comment>
<dbReference type="GO" id="GO:0046166">
    <property type="term" value="P:glyceraldehyde-3-phosphate biosynthetic process"/>
    <property type="evidence" value="ECO:0007669"/>
    <property type="project" value="TreeGrafter"/>
</dbReference>
<evidence type="ECO:0000256" key="4">
    <source>
        <dbReference type="ARBA" id="ARBA00011738"/>
    </source>
</evidence>
<evidence type="ECO:0000256" key="8">
    <source>
        <dbReference type="RuleBase" id="RU363013"/>
    </source>
</evidence>
<dbReference type="InterPro" id="IPR013785">
    <property type="entry name" value="Aldolase_TIM"/>
</dbReference>
<comment type="caution">
    <text evidence="9">The sequence shown here is derived from an EMBL/GenBank/DDBJ whole genome shotgun (WGS) entry which is preliminary data.</text>
</comment>
<dbReference type="InterPro" id="IPR020861">
    <property type="entry name" value="Triosephosphate_isomerase_AS"/>
</dbReference>
<dbReference type="GO" id="GO:0005829">
    <property type="term" value="C:cytosol"/>
    <property type="evidence" value="ECO:0007669"/>
    <property type="project" value="TreeGrafter"/>
</dbReference>
<dbReference type="FunFam" id="3.20.20.70:FF:000020">
    <property type="entry name" value="Triosephosphate isomerase"/>
    <property type="match status" value="1"/>
</dbReference>